<sequence>MRDWLALPLSPSSPSSIKNSSDEDDCSYDIVHRSCNTSEEDEEDDKEPLSSWVTLLAVFGVVRHTSRSFRAKTRSISTASPLVLTEEEEEDEEEQDALTPGELKESEHLVETAEEIDEGPAAFTEHTKTEASDDEYEQEISMKRSLSASSIASSSDSDNSTPACSQIMRPSKFFDEMTVDNTLRSVQISWNHGGKMVQVTGEFNNWSVPVDMVQETQCHVVSIPMDPSKDTEFKFIVDGEWRYAMDLPHRADGRGNVNNVICKQQA</sequence>
<dbReference type="InterPro" id="IPR050827">
    <property type="entry name" value="CRP1_MDG1_kinase"/>
</dbReference>
<accession>A0A8H7QKT8</accession>
<comment type="similarity">
    <text evidence="1">Belongs to the 5'-AMP-activated protein kinase beta subunit family.</text>
</comment>
<dbReference type="PANTHER" id="PTHR10343">
    <property type="entry name" value="5'-AMP-ACTIVATED PROTEIN KINASE , BETA SUBUNIT"/>
    <property type="match status" value="1"/>
</dbReference>
<dbReference type="InterPro" id="IPR014756">
    <property type="entry name" value="Ig_E-set"/>
</dbReference>
<dbReference type="AlphaFoldDB" id="A0A8H7QKT8"/>
<reference evidence="4" key="1">
    <citation type="submission" date="2020-12" db="EMBL/GenBank/DDBJ databases">
        <title>Metabolic potential, ecology and presence of endohyphal bacteria is reflected in genomic diversity of Mucoromycotina.</title>
        <authorList>
            <person name="Muszewska A."/>
            <person name="Okrasinska A."/>
            <person name="Steczkiewicz K."/>
            <person name="Drgas O."/>
            <person name="Orlowska M."/>
            <person name="Perlinska-Lenart U."/>
            <person name="Aleksandrzak-Piekarczyk T."/>
            <person name="Szatraj K."/>
            <person name="Zielenkiewicz U."/>
            <person name="Pilsyk S."/>
            <person name="Malc E."/>
            <person name="Mieczkowski P."/>
            <person name="Kruszewska J.S."/>
            <person name="Biernat P."/>
            <person name="Pawlowska J."/>
        </authorList>
    </citation>
    <scope>NUCLEOTIDE SEQUENCE</scope>
    <source>
        <strain evidence="4">WA0000017839</strain>
    </source>
</reference>
<dbReference type="EMBL" id="JAEPRD010000195">
    <property type="protein sequence ID" value="KAG2194462.1"/>
    <property type="molecule type" value="Genomic_DNA"/>
</dbReference>
<organism evidence="4 5">
    <name type="scientific">Mucor saturninus</name>
    <dbReference type="NCBI Taxonomy" id="64648"/>
    <lineage>
        <taxon>Eukaryota</taxon>
        <taxon>Fungi</taxon>
        <taxon>Fungi incertae sedis</taxon>
        <taxon>Mucoromycota</taxon>
        <taxon>Mucoromycotina</taxon>
        <taxon>Mucoromycetes</taxon>
        <taxon>Mucorales</taxon>
        <taxon>Mucorineae</taxon>
        <taxon>Mucoraceae</taxon>
        <taxon>Mucor</taxon>
    </lineage>
</organism>
<dbReference type="OrthoDB" id="5873279at2759"/>
<gene>
    <name evidence="4" type="ORF">INT47_003830</name>
</gene>
<evidence type="ECO:0000256" key="1">
    <source>
        <dbReference type="ARBA" id="ARBA00010926"/>
    </source>
</evidence>
<evidence type="ECO:0000256" key="2">
    <source>
        <dbReference type="SAM" id="MobiDB-lite"/>
    </source>
</evidence>
<feature type="compositionally biased region" description="Low complexity" evidence="2">
    <location>
        <begin position="143"/>
        <end position="164"/>
    </location>
</feature>
<feature type="compositionally biased region" description="Low complexity" evidence="2">
    <location>
        <begin position="1"/>
        <end position="19"/>
    </location>
</feature>
<proteinExistence type="inferred from homology"/>
<feature type="domain" description="AMP-activated protein kinase glycogen-binding" evidence="3">
    <location>
        <begin position="186"/>
        <end position="261"/>
    </location>
</feature>
<feature type="compositionally biased region" description="Acidic residues" evidence="2">
    <location>
        <begin position="85"/>
        <end position="96"/>
    </location>
</feature>
<dbReference type="Proteomes" id="UP000603453">
    <property type="component" value="Unassembled WGS sequence"/>
</dbReference>
<comment type="caution">
    <text evidence="4">The sequence shown here is derived from an EMBL/GenBank/DDBJ whole genome shotgun (WGS) entry which is preliminary data.</text>
</comment>
<feature type="compositionally biased region" description="Basic and acidic residues" evidence="2">
    <location>
        <begin position="102"/>
        <end position="111"/>
    </location>
</feature>
<feature type="region of interest" description="Disordered" evidence="2">
    <location>
        <begin position="80"/>
        <end position="164"/>
    </location>
</feature>
<dbReference type="CDD" id="cd02859">
    <property type="entry name" value="E_set_AMPKbeta_like_N"/>
    <property type="match status" value="1"/>
</dbReference>
<protein>
    <recommendedName>
        <fullName evidence="3">AMP-activated protein kinase glycogen-binding domain-containing protein</fullName>
    </recommendedName>
</protein>
<evidence type="ECO:0000313" key="4">
    <source>
        <dbReference type="EMBL" id="KAG2194462.1"/>
    </source>
</evidence>
<dbReference type="Gene3D" id="2.60.40.10">
    <property type="entry name" value="Immunoglobulins"/>
    <property type="match status" value="1"/>
</dbReference>
<keyword evidence="5" id="KW-1185">Reference proteome</keyword>
<evidence type="ECO:0000313" key="5">
    <source>
        <dbReference type="Proteomes" id="UP000603453"/>
    </source>
</evidence>
<dbReference type="PANTHER" id="PTHR10343:SF84">
    <property type="entry name" value="5'-AMP-ACTIVATED PROTEIN KINASE SUBUNIT BETA-1"/>
    <property type="match status" value="1"/>
</dbReference>
<dbReference type="SUPFAM" id="SSF81296">
    <property type="entry name" value="E set domains"/>
    <property type="match status" value="1"/>
</dbReference>
<name>A0A8H7QKT8_9FUNG</name>
<dbReference type="Pfam" id="PF16561">
    <property type="entry name" value="AMPK1_CBM"/>
    <property type="match status" value="1"/>
</dbReference>
<dbReference type="InterPro" id="IPR032640">
    <property type="entry name" value="AMPK1_CBM"/>
</dbReference>
<feature type="region of interest" description="Disordered" evidence="2">
    <location>
        <begin position="1"/>
        <end position="27"/>
    </location>
</feature>
<evidence type="ECO:0000259" key="3">
    <source>
        <dbReference type="Pfam" id="PF16561"/>
    </source>
</evidence>
<dbReference type="InterPro" id="IPR013783">
    <property type="entry name" value="Ig-like_fold"/>
</dbReference>